<protein>
    <submittedName>
        <fullName evidence="2">Tail fiber domain-containing protein</fullName>
    </submittedName>
</protein>
<dbReference type="AlphaFoldDB" id="A0A6N4RC99"/>
<dbReference type="EMBL" id="VAFM01000002">
    <property type="protein sequence ID" value="TKW60710.1"/>
    <property type="molecule type" value="Genomic_DNA"/>
</dbReference>
<dbReference type="PROSITE" id="PS51688">
    <property type="entry name" value="ICA"/>
    <property type="match status" value="1"/>
</dbReference>
<name>A0A6N4RC99_BLAVI</name>
<evidence type="ECO:0000259" key="1">
    <source>
        <dbReference type="PROSITE" id="PS51688"/>
    </source>
</evidence>
<dbReference type="InterPro" id="IPR036388">
    <property type="entry name" value="WH-like_DNA-bd_sf"/>
</dbReference>
<reference evidence="2 3" key="1">
    <citation type="journal article" date="2017" name="Nat. Commun.">
        <title>In situ click chemistry generation of cyclooxygenase-2 inhibitors.</title>
        <authorList>
            <person name="Bhardwaj A."/>
            <person name="Kaur J."/>
            <person name="Wuest M."/>
            <person name="Wuest F."/>
        </authorList>
    </citation>
    <scope>NUCLEOTIDE SEQUENCE [LARGE SCALE GENOMIC DNA]</scope>
    <source>
        <strain evidence="2">S2_018_000_R2_106</strain>
    </source>
</reference>
<organism evidence="2 3">
    <name type="scientific">Blastochloris viridis</name>
    <name type="common">Rhodopseudomonas viridis</name>
    <dbReference type="NCBI Taxonomy" id="1079"/>
    <lineage>
        <taxon>Bacteria</taxon>
        <taxon>Pseudomonadati</taxon>
        <taxon>Pseudomonadota</taxon>
        <taxon>Alphaproteobacteria</taxon>
        <taxon>Hyphomicrobiales</taxon>
        <taxon>Blastochloridaceae</taxon>
        <taxon>Blastochloris</taxon>
    </lineage>
</organism>
<dbReference type="Pfam" id="PF13884">
    <property type="entry name" value="Peptidase_S74"/>
    <property type="match status" value="1"/>
</dbReference>
<dbReference type="InterPro" id="IPR030392">
    <property type="entry name" value="S74_ICA"/>
</dbReference>
<feature type="domain" description="Peptidase S74" evidence="1">
    <location>
        <begin position="207"/>
        <end position="314"/>
    </location>
</feature>
<accession>A0A6N4RC99</accession>
<comment type="caution">
    <text evidence="2">The sequence shown here is derived from an EMBL/GenBank/DDBJ whole genome shotgun (WGS) entry which is preliminary data.</text>
</comment>
<sequence>MATISTTMGVQEGRLCLGESSRGDIGCPTYAPSVSPTGTLTTTAVSLTTSGTNWGYLTNSASYIPNLSGNTASFTNTVLTGSRLWGASTFGSDHFWIGLRGTAADGQRIGIGIKPANTDGLVDSLIFTTNGSTRMVISPTGYIGMGTNIPLAPLHVQTATSQVPLNLQNSTQRWMVGPDSNAAFVIYNAGNTGAYLPNGGTAWVANSDARPKKDIQPLSEHKGLEALAQLTPVTFHWRTVGAPDSTQTGFLAQNVEKVFPELVSPAPNTTIRTDTGATVSLTDVKGVNYEGLITPMILAIQQLKAENEQLRQRLERLEANAK</sequence>
<evidence type="ECO:0000313" key="2">
    <source>
        <dbReference type="EMBL" id="TKW60710.1"/>
    </source>
</evidence>
<evidence type="ECO:0000313" key="3">
    <source>
        <dbReference type="Proteomes" id="UP000320948"/>
    </source>
</evidence>
<proteinExistence type="predicted"/>
<gene>
    <name evidence="2" type="ORF">DI628_07375</name>
</gene>
<dbReference type="Gene3D" id="1.10.10.10">
    <property type="entry name" value="Winged helix-like DNA-binding domain superfamily/Winged helix DNA-binding domain"/>
    <property type="match status" value="1"/>
</dbReference>
<dbReference type="Proteomes" id="UP000320948">
    <property type="component" value="Unassembled WGS sequence"/>
</dbReference>